<feature type="transmembrane region" description="Helical" evidence="12">
    <location>
        <begin position="631"/>
        <end position="651"/>
    </location>
</feature>
<dbReference type="FunFam" id="1.10.10.10:FF:000003">
    <property type="entry name" value="Paired box protein Pax-6"/>
    <property type="match status" value="1"/>
</dbReference>
<dbReference type="GO" id="GO:0000978">
    <property type="term" value="F:RNA polymerase II cis-regulatory region sequence-specific DNA binding"/>
    <property type="evidence" value="ECO:0007669"/>
    <property type="project" value="TreeGrafter"/>
</dbReference>
<dbReference type="Pfam" id="PF00046">
    <property type="entry name" value="Homeodomain"/>
    <property type="match status" value="1"/>
</dbReference>
<proteinExistence type="inferred from homology"/>
<feature type="transmembrane region" description="Helical" evidence="12">
    <location>
        <begin position="401"/>
        <end position="425"/>
    </location>
</feature>
<comment type="caution">
    <text evidence="15">The sequence shown here is derived from an EMBL/GenBank/DDBJ whole genome shotgun (WGS) entry which is preliminary data.</text>
</comment>
<dbReference type="AlphaFoldDB" id="A0A2A2JQE7"/>
<keyword evidence="12" id="KW-0472">Membrane</keyword>
<reference evidence="15 16" key="1">
    <citation type="journal article" date="2017" name="Curr. Biol.">
        <title>Genome architecture and evolution of a unichromosomal asexual nematode.</title>
        <authorList>
            <person name="Fradin H."/>
            <person name="Zegar C."/>
            <person name="Gutwein M."/>
            <person name="Lucas J."/>
            <person name="Kovtun M."/>
            <person name="Corcoran D."/>
            <person name="Baugh L.R."/>
            <person name="Kiontke K."/>
            <person name="Gunsalus K."/>
            <person name="Fitch D.H."/>
            <person name="Piano F."/>
        </authorList>
    </citation>
    <scope>NUCLEOTIDE SEQUENCE [LARGE SCALE GENOMIC DNA]</scope>
    <source>
        <strain evidence="15">PF1309</strain>
    </source>
</reference>
<evidence type="ECO:0000313" key="16">
    <source>
        <dbReference type="Proteomes" id="UP000218231"/>
    </source>
</evidence>
<feature type="transmembrane region" description="Helical" evidence="12">
    <location>
        <begin position="445"/>
        <end position="463"/>
    </location>
</feature>
<keyword evidence="8" id="KW-0804">Transcription</keyword>
<evidence type="ECO:0000256" key="5">
    <source>
        <dbReference type="ARBA" id="ARBA00023015"/>
    </source>
</evidence>
<keyword evidence="12" id="KW-0812">Transmembrane</keyword>
<dbReference type="PROSITE" id="PS50071">
    <property type="entry name" value="HOMEOBOX_2"/>
    <property type="match status" value="1"/>
</dbReference>
<dbReference type="GO" id="GO:0005634">
    <property type="term" value="C:nucleus"/>
    <property type="evidence" value="ECO:0007669"/>
    <property type="project" value="UniProtKB-SubCell"/>
</dbReference>
<dbReference type="OrthoDB" id="3225452at2759"/>
<feature type="DNA-binding region" description="Homeobox" evidence="10">
    <location>
        <begin position="140"/>
        <end position="199"/>
    </location>
</feature>
<feature type="domain" description="Homeobox" evidence="13">
    <location>
        <begin position="138"/>
        <end position="198"/>
    </location>
</feature>
<evidence type="ECO:0000256" key="7">
    <source>
        <dbReference type="ARBA" id="ARBA00023155"/>
    </source>
</evidence>
<evidence type="ECO:0000259" key="14">
    <source>
        <dbReference type="PROSITE" id="PS51057"/>
    </source>
</evidence>
<gene>
    <name evidence="15" type="ORF">WR25_18786</name>
</gene>
<dbReference type="SMART" id="SM00389">
    <property type="entry name" value="HOX"/>
    <property type="match status" value="1"/>
</dbReference>
<keyword evidence="7 10" id="KW-0371">Homeobox</keyword>
<dbReference type="Pfam" id="PF00292">
    <property type="entry name" value="PAX"/>
    <property type="match status" value="1"/>
</dbReference>
<dbReference type="Gene3D" id="1.10.10.10">
    <property type="entry name" value="Winged helix-like DNA-binding domain superfamily/Winged helix DNA-binding domain"/>
    <property type="match status" value="1"/>
</dbReference>
<feature type="domain" description="Paired" evidence="14">
    <location>
        <begin position="1"/>
        <end position="67"/>
    </location>
</feature>
<feature type="transmembrane region" description="Helical" evidence="12">
    <location>
        <begin position="595"/>
        <end position="625"/>
    </location>
</feature>
<evidence type="ECO:0000256" key="10">
    <source>
        <dbReference type="PROSITE-ProRule" id="PRU00108"/>
    </source>
</evidence>
<sequence length="717" mass="81086">MSGKGEGQRTGVGTKPKVATPLVVAKIEQYKRENPTIFAWEIRERLMSEGCTTPPSVSSINRILRTRAAERAAEELTMMLETQERMRESLNVRLLQSHTQPPPTTSPIYPIPLLQPFCIEASNHQNIAEASATSEEDLQTKKNRSSFSEEQLEVLEKTFKTEPYPSQSERTELVRQTGIPEARISVWFSNRRAKWRRTQQEGSGSSLEREDLKRKLERGKVITSLSTMSTATKSNDEFEVDENTVVIVSDQRQNRQGKSPAKKRAIESLLEDFLNAPLQSTQMLSIDVGQSHTKPGIALSVVAGHCTSKLTTATGTTHQHDRLTIATKDMQNVVAACDAAKMANAEYLLARNPFPPHEGVPIAERPAQKVISLPLHVVAFYCVLFKTPSHAKRYSKKLLHFMIWAFMTEIYLTKLMIPVVLVPIVADTAYGVLRSFGVPMREVSLGAAILIVMTGNSIVLIFYHRFIVILPERNWIKRYFSKNMRTAIIVFLYVICISVLIFSECTIVSEDQVKVKLEEAKRHPNCAYPELFDPYTLALGSFDDALIPFWIYQSVTIFYLSFITVLTIIFGYFAYYFINSATNVSQMTKNAQKSVYIAIVMQVAVHFTFFLLPCAMMLILCYSSVCSPNAANWAVFFLSTHCTYGTLTLLIKNPSYSKAVRNLFKLAFKYLYYPTKTIHQLPVSDVHTQFNNRKLNRVDIAPFAGNNPVQRARTFNL</sequence>
<evidence type="ECO:0000256" key="12">
    <source>
        <dbReference type="SAM" id="Phobius"/>
    </source>
</evidence>
<keyword evidence="6 10" id="KW-0238">DNA-binding</keyword>
<keyword evidence="9 10" id="KW-0539">Nucleus</keyword>
<evidence type="ECO:0000256" key="1">
    <source>
        <dbReference type="ARBA" id="ARBA00004123"/>
    </source>
</evidence>
<accession>A0A2A2JQE7</accession>
<name>A0A2A2JQE7_9BILA</name>
<keyword evidence="12" id="KW-1133">Transmembrane helix</keyword>
<dbReference type="EMBL" id="LIAE01010290">
    <property type="protein sequence ID" value="PAV63954.1"/>
    <property type="molecule type" value="Genomic_DNA"/>
</dbReference>
<dbReference type="PROSITE" id="PS00027">
    <property type="entry name" value="HOMEOBOX_1"/>
    <property type="match status" value="1"/>
</dbReference>
<evidence type="ECO:0008006" key="17">
    <source>
        <dbReference type="Google" id="ProtNLM"/>
    </source>
</evidence>
<dbReference type="STRING" id="2018661.A0A2A2JQE7"/>
<dbReference type="InterPro" id="IPR019422">
    <property type="entry name" value="7TM_GPCR_serpentine_rcpt_Srh"/>
</dbReference>
<dbReference type="Pfam" id="PF10318">
    <property type="entry name" value="7TM_GPCR_Srh"/>
    <property type="match status" value="1"/>
</dbReference>
<keyword evidence="4" id="KW-0563">Paired box</keyword>
<feature type="transmembrane region" description="Helical" evidence="12">
    <location>
        <begin position="484"/>
        <end position="503"/>
    </location>
</feature>
<dbReference type="PANTHER" id="PTHR45636:SF46">
    <property type="entry name" value="HOMEOBOX DOMAIN-CONTAINING PROTEIN"/>
    <property type="match status" value="1"/>
</dbReference>
<dbReference type="InterPro" id="IPR001356">
    <property type="entry name" value="HD"/>
</dbReference>
<feature type="transmembrane region" description="Helical" evidence="12">
    <location>
        <begin position="549"/>
        <end position="575"/>
    </location>
</feature>
<evidence type="ECO:0000313" key="15">
    <source>
        <dbReference type="EMBL" id="PAV63954.1"/>
    </source>
</evidence>
<dbReference type="CDD" id="cd00086">
    <property type="entry name" value="homeodomain"/>
    <property type="match status" value="1"/>
</dbReference>
<evidence type="ECO:0000256" key="3">
    <source>
        <dbReference type="ARBA" id="ARBA00022473"/>
    </source>
</evidence>
<organism evidence="15 16">
    <name type="scientific">Diploscapter pachys</name>
    <dbReference type="NCBI Taxonomy" id="2018661"/>
    <lineage>
        <taxon>Eukaryota</taxon>
        <taxon>Metazoa</taxon>
        <taxon>Ecdysozoa</taxon>
        <taxon>Nematoda</taxon>
        <taxon>Chromadorea</taxon>
        <taxon>Rhabditida</taxon>
        <taxon>Rhabditina</taxon>
        <taxon>Rhabditomorpha</taxon>
        <taxon>Rhabditoidea</taxon>
        <taxon>Rhabditidae</taxon>
        <taxon>Diploscapter</taxon>
    </lineage>
</organism>
<dbReference type="InterPro" id="IPR043565">
    <property type="entry name" value="PAX_fam"/>
</dbReference>
<evidence type="ECO:0000256" key="6">
    <source>
        <dbReference type="ARBA" id="ARBA00023125"/>
    </source>
</evidence>
<dbReference type="InterPro" id="IPR036388">
    <property type="entry name" value="WH-like_DNA-bd_sf"/>
</dbReference>
<dbReference type="PROSITE" id="PS51057">
    <property type="entry name" value="PAIRED_2"/>
    <property type="match status" value="1"/>
</dbReference>
<dbReference type="Proteomes" id="UP000218231">
    <property type="component" value="Unassembled WGS sequence"/>
</dbReference>
<comment type="similarity">
    <text evidence="2">Belongs to the paired homeobox family.</text>
</comment>
<dbReference type="SMART" id="SM00351">
    <property type="entry name" value="PAX"/>
    <property type="match status" value="1"/>
</dbReference>
<dbReference type="Gene3D" id="1.10.10.60">
    <property type="entry name" value="Homeodomain-like"/>
    <property type="match status" value="1"/>
</dbReference>
<dbReference type="InterPro" id="IPR017970">
    <property type="entry name" value="Homeobox_CS"/>
</dbReference>
<dbReference type="SUPFAM" id="SSF81321">
    <property type="entry name" value="Family A G protein-coupled receptor-like"/>
    <property type="match status" value="1"/>
</dbReference>
<protein>
    <recommendedName>
        <fullName evidence="17">Homeobox domain-containing protein</fullName>
    </recommendedName>
</protein>
<dbReference type="InterPro" id="IPR009057">
    <property type="entry name" value="Homeodomain-like_sf"/>
</dbReference>
<comment type="subcellular location">
    <subcellularLocation>
        <location evidence="1 10 11">Nucleus</location>
    </subcellularLocation>
</comment>
<dbReference type="PANTHER" id="PTHR45636">
    <property type="entry name" value="PAIRED BOX PROTEIN PAX-6-RELATED-RELATED"/>
    <property type="match status" value="1"/>
</dbReference>
<dbReference type="GO" id="GO:0000981">
    <property type="term" value="F:DNA-binding transcription factor activity, RNA polymerase II-specific"/>
    <property type="evidence" value="ECO:0007669"/>
    <property type="project" value="InterPro"/>
</dbReference>
<evidence type="ECO:0000256" key="9">
    <source>
        <dbReference type="ARBA" id="ARBA00023242"/>
    </source>
</evidence>
<evidence type="ECO:0000256" key="8">
    <source>
        <dbReference type="ARBA" id="ARBA00023163"/>
    </source>
</evidence>
<evidence type="ECO:0000256" key="11">
    <source>
        <dbReference type="RuleBase" id="RU000682"/>
    </source>
</evidence>
<evidence type="ECO:0000256" key="2">
    <source>
        <dbReference type="ARBA" id="ARBA00005733"/>
    </source>
</evidence>
<evidence type="ECO:0000256" key="4">
    <source>
        <dbReference type="ARBA" id="ARBA00022724"/>
    </source>
</evidence>
<keyword evidence="5" id="KW-0805">Transcription regulation</keyword>
<dbReference type="InterPro" id="IPR001523">
    <property type="entry name" value="Paired_dom"/>
</dbReference>
<dbReference type="SUPFAM" id="SSF46689">
    <property type="entry name" value="Homeodomain-like"/>
    <property type="match status" value="2"/>
</dbReference>
<evidence type="ECO:0000259" key="13">
    <source>
        <dbReference type="PROSITE" id="PS50071"/>
    </source>
</evidence>
<keyword evidence="3" id="KW-0217">Developmental protein</keyword>
<keyword evidence="16" id="KW-1185">Reference proteome</keyword>